<dbReference type="PANTHER" id="PTHR15627:SF14">
    <property type="entry name" value="PROTEIN YIPF3"/>
    <property type="match status" value="1"/>
</dbReference>
<organism evidence="17 18">
    <name type="scientific">Lingula anatina</name>
    <name type="common">Brachiopod</name>
    <name type="synonym">Lingula unguis</name>
    <dbReference type="NCBI Taxonomy" id="7574"/>
    <lineage>
        <taxon>Eukaryota</taxon>
        <taxon>Metazoa</taxon>
        <taxon>Spiralia</taxon>
        <taxon>Lophotrochozoa</taxon>
        <taxon>Brachiopoda</taxon>
        <taxon>Linguliformea</taxon>
        <taxon>Lingulata</taxon>
        <taxon>Lingulida</taxon>
        <taxon>Linguloidea</taxon>
        <taxon>Lingulidae</taxon>
        <taxon>Lingula</taxon>
    </lineage>
</organism>
<evidence type="ECO:0000256" key="5">
    <source>
        <dbReference type="ARBA" id="ARBA00022475"/>
    </source>
</evidence>
<dbReference type="GO" id="GO:0005794">
    <property type="term" value="C:Golgi apparatus"/>
    <property type="evidence" value="ECO:0007669"/>
    <property type="project" value="UniProtKB-SubCell"/>
</dbReference>
<feature type="transmembrane region" description="Helical" evidence="16">
    <location>
        <begin position="189"/>
        <end position="208"/>
    </location>
</feature>
<evidence type="ECO:0000256" key="7">
    <source>
        <dbReference type="ARBA" id="ARBA00022692"/>
    </source>
</evidence>
<evidence type="ECO:0000256" key="6">
    <source>
        <dbReference type="ARBA" id="ARBA00022490"/>
    </source>
</evidence>
<keyword evidence="17" id="KW-1185">Reference proteome</keyword>
<dbReference type="STRING" id="7574.A0A1S3JID7"/>
<dbReference type="Proteomes" id="UP000085678">
    <property type="component" value="Unplaced"/>
</dbReference>
<keyword evidence="6" id="KW-0963">Cytoplasm</keyword>
<evidence type="ECO:0000256" key="3">
    <source>
        <dbReference type="ARBA" id="ARBA00004651"/>
    </source>
</evidence>
<protein>
    <recommendedName>
        <fullName evidence="4">Protein YIPF3</fullName>
    </recommendedName>
    <alternativeName>
        <fullName evidence="14">YIP1 family member 3</fullName>
    </alternativeName>
</protein>
<comment type="subcellular location">
    <subcellularLocation>
        <location evidence="3">Cell membrane</location>
        <topology evidence="3">Multi-pass membrane protein</topology>
    </subcellularLocation>
    <subcellularLocation>
        <location evidence="2">Cytoplasm</location>
    </subcellularLocation>
    <subcellularLocation>
        <location evidence="1">Golgi apparatus</location>
        <location evidence="1">cis-Golgi network membrane</location>
        <topology evidence="1">Multi-pass membrane protein</topology>
    </subcellularLocation>
</comment>
<dbReference type="PANTHER" id="PTHR15627">
    <property type="entry name" value="NATURAL KILLER CELL-SPECIFIC ANTIGEN KLIP1"/>
    <property type="match status" value="1"/>
</dbReference>
<feature type="transmembrane region" description="Helical" evidence="16">
    <location>
        <begin position="247"/>
        <end position="267"/>
    </location>
</feature>
<dbReference type="KEGG" id="lak:106173173"/>
<evidence type="ECO:0000256" key="1">
    <source>
        <dbReference type="ARBA" id="ARBA00004257"/>
    </source>
</evidence>
<evidence type="ECO:0000256" key="15">
    <source>
        <dbReference type="SAM" id="MobiDB-lite"/>
    </source>
</evidence>
<dbReference type="GO" id="GO:0030154">
    <property type="term" value="P:cell differentiation"/>
    <property type="evidence" value="ECO:0007669"/>
    <property type="project" value="UniProtKB-KW"/>
</dbReference>
<dbReference type="GeneID" id="106173173"/>
<evidence type="ECO:0000256" key="10">
    <source>
        <dbReference type="ARBA" id="ARBA00023034"/>
    </source>
</evidence>
<feature type="compositionally biased region" description="Basic and acidic residues" evidence="15">
    <location>
        <begin position="30"/>
        <end position="50"/>
    </location>
</feature>
<sequence length="365" mass="40564">MAARPGWQQSGQMDSSAVIDMDYLDSGDGSGHDTNESDIEHDSPDSKDGKSGLYTSMQKNVASFMFERGREQAKRAYSLYANIDFLRPYFDVEPHIVRSRLLNSMLPRKPTDERQSVPRELYGPTMLVFTMIALLLFQMKTANHAVEEGTLMGTAFGVCFGYWLGVSSFIMVLSYMCNTRIVMMQILSLLGYSLFGHCLVLFLGTVIHTSHDHMLFYLLWGTLGGLSTLKMIAVLASRTRGSSQKMVMCGIVAAIHMLFLIYLHFAYHQMVEEISFLEGVGPHHDFLKKEPIHIISSTVKQAAEMKAVGDNLSTKESLETAVTKSLQNVIRSVAPKKLVENVTEITMKQAPALLGAIKKSVGEAT</sequence>
<dbReference type="InParanoid" id="A0A1S3JID7"/>
<feature type="transmembrane region" description="Helical" evidence="16">
    <location>
        <begin position="214"/>
        <end position="235"/>
    </location>
</feature>
<evidence type="ECO:0000256" key="13">
    <source>
        <dbReference type="ARBA" id="ARBA00024809"/>
    </source>
</evidence>
<feature type="transmembrane region" description="Helical" evidence="16">
    <location>
        <begin position="121"/>
        <end position="139"/>
    </location>
</feature>
<comment type="function">
    <text evidence="13">Involved in the maintenance of the Golgi structure. May play a role in hematopoiesis.</text>
</comment>
<dbReference type="GO" id="GO:0005886">
    <property type="term" value="C:plasma membrane"/>
    <property type="evidence" value="ECO:0007669"/>
    <property type="project" value="UniProtKB-SubCell"/>
</dbReference>
<evidence type="ECO:0000256" key="4">
    <source>
        <dbReference type="ARBA" id="ARBA00015622"/>
    </source>
</evidence>
<dbReference type="InterPro" id="IPR051521">
    <property type="entry name" value="tRNA_Mod/Golgi_Maint"/>
</dbReference>
<reference evidence="18" key="1">
    <citation type="submission" date="2025-08" db="UniProtKB">
        <authorList>
            <consortium name="RefSeq"/>
        </authorList>
    </citation>
    <scope>IDENTIFICATION</scope>
    <source>
        <tissue evidence="18">Gonads</tissue>
    </source>
</reference>
<feature type="transmembrane region" description="Helical" evidence="16">
    <location>
        <begin position="151"/>
        <end position="177"/>
    </location>
</feature>
<evidence type="ECO:0000313" key="18">
    <source>
        <dbReference type="RefSeq" id="XP_013409664.1"/>
    </source>
</evidence>
<dbReference type="AlphaFoldDB" id="A0A1S3JID7"/>
<evidence type="ECO:0000256" key="9">
    <source>
        <dbReference type="ARBA" id="ARBA00022989"/>
    </source>
</evidence>
<dbReference type="RefSeq" id="XP_013409664.1">
    <property type="nucleotide sequence ID" value="XM_013554210.1"/>
</dbReference>
<keyword evidence="9 16" id="KW-1133">Transmembrane helix</keyword>
<keyword evidence="10" id="KW-0333">Golgi apparatus</keyword>
<evidence type="ECO:0000256" key="12">
    <source>
        <dbReference type="ARBA" id="ARBA00023180"/>
    </source>
</evidence>
<keyword evidence="8" id="KW-0221">Differentiation</keyword>
<evidence type="ECO:0000256" key="14">
    <source>
        <dbReference type="ARBA" id="ARBA00032951"/>
    </source>
</evidence>
<evidence type="ECO:0000256" key="11">
    <source>
        <dbReference type="ARBA" id="ARBA00023136"/>
    </source>
</evidence>
<proteinExistence type="predicted"/>
<feature type="region of interest" description="Disordered" evidence="15">
    <location>
        <begin position="1"/>
        <end position="52"/>
    </location>
</feature>
<keyword evidence="7 16" id="KW-0812">Transmembrane</keyword>
<evidence type="ECO:0000256" key="8">
    <source>
        <dbReference type="ARBA" id="ARBA00022782"/>
    </source>
</evidence>
<name>A0A1S3JID7_LINAN</name>
<keyword evidence="5" id="KW-1003">Cell membrane</keyword>
<evidence type="ECO:0000256" key="16">
    <source>
        <dbReference type="SAM" id="Phobius"/>
    </source>
</evidence>
<accession>A0A1S3JID7</accession>
<evidence type="ECO:0000313" key="17">
    <source>
        <dbReference type="Proteomes" id="UP000085678"/>
    </source>
</evidence>
<evidence type="ECO:0000256" key="2">
    <source>
        <dbReference type="ARBA" id="ARBA00004496"/>
    </source>
</evidence>
<keyword evidence="11 16" id="KW-0472">Membrane</keyword>
<keyword evidence="12" id="KW-0325">Glycoprotein</keyword>
<dbReference type="OrthoDB" id="10256463at2759"/>
<gene>
    <name evidence="18" type="primary">LOC106173173</name>
</gene>